<dbReference type="EMBL" id="LKEA01000026">
    <property type="protein sequence ID" value="ROV98344.1"/>
    <property type="molecule type" value="Genomic_DNA"/>
</dbReference>
<dbReference type="AlphaFoldDB" id="A0A423W4T4"/>
<name>A0A423W4T4_9PEZI</name>
<accession>A0A423W4T4</accession>
<evidence type="ECO:0000313" key="3">
    <source>
        <dbReference type="Proteomes" id="UP000283895"/>
    </source>
</evidence>
<keyword evidence="1" id="KW-0472">Membrane</keyword>
<evidence type="ECO:0000256" key="1">
    <source>
        <dbReference type="SAM" id="Phobius"/>
    </source>
</evidence>
<comment type="caution">
    <text evidence="2">The sequence shown here is derived from an EMBL/GenBank/DDBJ whole genome shotgun (WGS) entry which is preliminary data.</text>
</comment>
<protein>
    <submittedName>
        <fullName evidence="2">Uncharacterized protein</fullName>
    </submittedName>
</protein>
<gene>
    <name evidence="2" type="ORF">VMCG_07152</name>
</gene>
<reference evidence="2 3" key="1">
    <citation type="submission" date="2015-09" db="EMBL/GenBank/DDBJ databases">
        <title>Host preference determinants of Valsa canker pathogens revealed by comparative genomics.</title>
        <authorList>
            <person name="Yin Z."/>
            <person name="Huang L."/>
        </authorList>
    </citation>
    <scope>NUCLEOTIDE SEQUENCE [LARGE SCALE GENOMIC DNA]</scope>
    <source>
        <strain evidence="2 3">03-1</strain>
    </source>
</reference>
<keyword evidence="3" id="KW-1185">Reference proteome</keyword>
<feature type="transmembrane region" description="Helical" evidence="1">
    <location>
        <begin position="114"/>
        <end position="133"/>
    </location>
</feature>
<sequence>MSTITPGDIYIGLWTNWSKGKVLGATITVTATTGVIIAAFIAIFANLAVGNLWNLVAYAVHQARATDSKCHPMLRQQQVILKNNTSPLTAGTRLAQLMWAWPWHSQKTIFGRSLLLTVLTFLCALGGVIAGIFTSSIVATTDIEVLLSTPNCGFWQEDGLPLGAVLGDKWNNDTNRFYQQEVGDSRTYARSCYNASSLKTCNTFVKPTIDWTTRYDTPCPFDGMCIGASMEMDTGRINSNSILGINFPEKDQFEIRRVTTCAPLVQDGYITMENSTVIPGDQILYYNYGPTNEEGTVLHNSTWQASVYASNLTSTYTLGSIMAYSGDEIDGQFLPIQEMNRSDADATLLFLAGNNVRNTNPVNDPIFSAHRVGDVPYHGNVYYSDYVTSVVGCTEQFCNPTDKKCTNLTGMDGAYTTGQTELDLNAAQNVTMEILYHTVRFWGASILVNAMSSPPNLLAQDDLEMYVQSALPDNQWQIEVQNWHATALVNIQNWLLMRVVGPQDPTARQFVNKPATGAEEAVCKSQRVRVGQGFNNISLFGLVFVLAFGSIATLISTFIDDIAAFVGRFSTKIAKGQWSWVRDDVLQIQRLAYEGQSSESWTKTDKQIPIITTGGLLGPLSEPLTSVRTQMSKTKSMETSTCEVNRRWSA</sequence>
<organism evidence="2 3">
    <name type="scientific">Cytospora schulzeri</name>
    <dbReference type="NCBI Taxonomy" id="448051"/>
    <lineage>
        <taxon>Eukaryota</taxon>
        <taxon>Fungi</taxon>
        <taxon>Dikarya</taxon>
        <taxon>Ascomycota</taxon>
        <taxon>Pezizomycotina</taxon>
        <taxon>Sordariomycetes</taxon>
        <taxon>Sordariomycetidae</taxon>
        <taxon>Diaporthales</taxon>
        <taxon>Cytosporaceae</taxon>
        <taxon>Cytospora</taxon>
    </lineage>
</organism>
<dbReference type="Proteomes" id="UP000283895">
    <property type="component" value="Unassembled WGS sequence"/>
</dbReference>
<feature type="transmembrane region" description="Helical" evidence="1">
    <location>
        <begin position="537"/>
        <end position="559"/>
    </location>
</feature>
<keyword evidence="1" id="KW-0812">Transmembrane</keyword>
<proteinExistence type="predicted"/>
<keyword evidence="1" id="KW-1133">Transmembrane helix</keyword>
<feature type="transmembrane region" description="Helical" evidence="1">
    <location>
        <begin position="22"/>
        <end position="45"/>
    </location>
</feature>
<evidence type="ECO:0000313" key="2">
    <source>
        <dbReference type="EMBL" id="ROV98344.1"/>
    </source>
</evidence>
<dbReference type="OrthoDB" id="3540210at2759"/>